<evidence type="ECO:0000313" key="1">
    <source>
        <dbReference type="EMBL" id="VVA37298.1"/>
    </source>
</evidence>
<sequence length="65" mass="7861">MAIAFLSELDSLQQDWEENTMKIKEVERSLNQVWRCEELYWKQRAKTQWLKHGDANTAFFHNCTI</sequence>
<dbReference type="AlphaFoldDB" id="A0A5E4GCI3"/>
<evidence type="ECO:0000313" key="2">
    <source>
        <dbReference type="Proteomes" id="UP000327085"/>
    </source>
</evidence>
<gene>
    <name evidence="1" type="ORF">ALMOND_2B016977</name>
</gene>
<name>A0A5E4GCI3_PRUDU</name>
<dbReference type="InParanoid" id="A0A5E4GCI3"/>
<protein>
    <submittedName>
        <fullName evidence="1">PREDICTED: reverse mRNAase</fullName>
    </submittedName>
</protein>
<dbReference type="EMBL" id="CABIKO010000524">
    <property type="protein sequence ID" value="VVA37298.1"/>
    <property type="molecule type" value="Genomic_DNA"/>
</dbReference>
<organism evidence="1 2">
    <name type="scientific">Prunus dulcis</name>
    <name type="common">Almond</name>
    <name type="synonym">Amygdalus dulcis</name>
    <dbReference type="NCBI Taxonomy" id="3755"/>
    <lineage>
        <taxon>Eukaryota</taxon>
        <taxon>Viridiplantae</taxon>
        <taxon>Streptophyta</taxon>
        <taxon>Embryophyta</taxon>
        <taxon>Tracheophyta</taxon>
        <taxon>Spermatophyta</taxon>
        <taxon>Magnoliopsida</taxon>
        <taxon>eudicotyledons</taxon>
        <taxon>Gunneridae</taxon>
        <taxon>Pentapetalae</taxon>
        <taxon>rosids</taxon>
        <taxon>fabids</taxon>
        <taxon>Rosales</taxon>
        <taxon>Rosaceae</taxon>
        <taxon>Amygdaloideae</taxon>
        <taxon>Amygdaleae</taxon>
        <taxon>Prunus</taxon>
    </lineage>
</organism>
<reference evidence="2" key="1">
    <citation type="journal article" date="2020" name="Plant J.">
        <title>Transposons played a major role in the diversification between the closely related almond and peach genomes: results from the almond genome sequence.</title>
        <authorList>
            <person name="Alioto T."/>
            <person name="Alexiou K.G."/>
            <person name="Bardil A."/>
            <person name="Barteri F."/>
            <person name="Castanera R."/>
            <person name="Cruz F."/>
            <person name="Dhingra A."/>
            <person name="Duval H."/>
            <person name="Fernandez I Marti A."/>
            <person name="Frias L."/>
            <person name="Galan B."/>
            <person name="Garcia J.L."/>
            <person name="Howad W."/>
            <person name="Gomez-Garrido J."/>
            <person name="Gut M."/>
            <person name="Julca I."/>
            <person name="Morata J."/>
            <person name="Puigdomenech P."/>
            <person name="Ribeca P."/>
            <person name="Rubio Cabetas M.J."/>
            <person name="Vlasova A."/>
            <person name="Wirthensohn M."/>
            <person name="Garcia-Mas J."/>
            <person name="Gabaldon T."/>
            <person name="Casacuberta J.M."/>
            <person name="Arus P."/>
        </authorList>
    </citation>
    <scope>NUCLEOTIDE SEQUENCE [LARGE SCALE GENOMIC DNA]</scope>
    <source>
        <strain evidence="2">cv. Texas</strain>
    </source>
</reference>
<accession>A0A5E4GCI3</accession>
<dbReference type="Gramene" id="VVA37298">
    <property type="protein sequence ID" value="VVA37298"/>
    <property type="gene ID" value="Prudul26B016977"/>
</dbReference>
<dbReference type="Proteomes" id="UP000327085">
    <property type="component" value="Unassembled WGS sequence"/>
</dbReference>
<proteinExistence type="predicted"/>